<reference evidence="1 2" key="2">
    <citation type="submission" date="2020-02" db="EMBL/GenBank/DDBJ databases">
        <title>Erythrobacter dongmakensis sp. nov., isolated from a tidal mudflat.</title>
        <authorList>
            <person name="Kim I.S."/>
        </authorList>
    </citation>
    <scope>NUCLEOTIDE SEQUENCE [LARGE SCALE GENOMIC DNA]</scope>
    <source>
        <strain evidence="1 2">GH3-10</strain>
    </source>
</reference>
<keyword evidence="2" id="KW-1185">Reference proteome</keyword>
<reference evidence="1 2" key="1">
    <citation type="submission" date="2019-12" db="EMBL/GenBank/DDBJ databases">
        <authorList>
            <person name="Lee S.D."/>
        </authorList>
    </citation>
    <scope>NUCLEOTIDE SEQUENCE [LARGE SCALE GENOMIC DNA]</scope>
    <source>
        <strain evidence="1 2">GH3-10</strain>
    </source>
</reference>
<dbReference type="RefSeq" id="WP_160486137.1">
    <property type="nucleotide sequence ID" value="NZ_WUBR01000002.1"/>
</dbReference>
<dbReference type="Proteomes" id="UP000461409">
    <property type="component" value="Unassembled WGS sequence"/>
</dbReference>
<evidence type="ECO:0000313" key="2">
    <source>
        <dbReference type="Proteomes" id="UP000461409"/>
    </source>
</evidence>
<name>A0A844XDJ6_9SPHN</name>
<sequence>MPRIIEIEDTAPCELEECVEALESEGFRAYEEESLLHAAGWLRKLGNNRSFLGDMMLEELKQGVDVGHDASSYGPQVVMLSGLGREYYMRANFWPSADEHMFRASGASAFSYEMPHDHNFDFLTVGYFGPGYSSDYYEYDYEAVAGAIGEKAGLRFVERSTLDPGKLMHYRAHRDVHSQLPPESLSVSINIMHAGGAQGWLDQYRFDVEKDEIAGVISPGGSEVFLRVAVGLGGEEAQDLAHNFARTHPSDRMRLVALESQAGVLDLAERDDLWRRAENSGSRLIAMEAARRRRDLALA</sequence>
<protein>
    <submittedName>
        <fullName evidence="1">Transposase</fullName>
    </submittedName>
</protein>
<proteinExistence type="predicted"/>
<accession>A0A844XDJ6</accession>
<organism evidence="1 2">
    <name type="scientific">Aurantiacibacter rhizosphaerae</name>
    <dbReference type="NCBI Taxonomy" id="2691582"/>
    <lineage>
        <taxon>Bacteria</taxon>
        <taxon>Pseudomonadati</taxon>
        <taxon>Pseudomonadota</taxon>
        <taxon>Alphaproteobacteria</taxon>
        <taxon>Sphingomonadales</taxon>
        <taxon>Erythrobacteraceae</taxon>
        <taxon>Aurantiacibacter</taxon>
    </lineage>
</organism>
<comment type="caution">
    <text evidence="1">The sequence shown here is derived from an EMBL/GenBank/DDBJ whole genome shotgun (WGS) entry which is preliminary data.</text>
</comment>
<gene>
    <name evidence="1" type="ORF">GRF63_11590</name>
</gene>
<evidence type="ECO:0000313" key="1">
    <source>
        <dbReference type="EMBL" id="MWV28547.1"/>
    </source>
</evidence>
<dbReference type="EMBL" id="WUBR01000002">
    <property type="protein sequence ID" value="MWV28547.1"/>
    <property type="molecule type" value="Genomic_DNA"/>
</dbReference>
<dbReference type="AlphaFoldDB" id="A0A844XDJ6"/>